<dbReference type="EMBL" id="LXQE01000167">
    <property type="protein sequence ID" value="RCJ32326.1"/>
    <property type="molecule type" value="Genomic_DNA"/>
</dbReference>
<dbReference type="PROSITE" id="PS50164">
    <property type="entry name" value="GIY_YIG"/>
    <property type="match status" value="1"/>
</dbReference>
<proteinExistence type="predicted"/>
<protein>
    <recommendedName>
        <fullName evidence="1">GIY-YIG domain-containing protein</fullName>
    </recommendedName>
</protein>
<evidence type="ECO:0000259" key="1">
    <source>
        <dbReference type="PROSITE" id="PS50164"/>
    </source>
</evidence>
<dbReference type="Proteomes" id="UP000252085">
    <property type="component" value="Unassembled WGS sequence"/>
</dbReference>
<gene>
    <name evidence="2" type="ORF">A6769_28460</name>
</gene>
<accession>A0A367R747</accession>
<dbReference type="Gene3D" id="3.40.1440.10">
    <property type="entry name" value="GIY-YIG endonuclease"/>
    <property type="match status" value="1"/>
</dbReference>
<dbReference type="InterPro" id="IPR035901">
    <property type="entry name" value="GIY-YIG_endonuc_sf"/>
</dbReference>
<evidence type="ECO:0000313" key="2">
    <source>
        <dbReference type="EMBL" id="RCJ32326.1"/>
    </source>
</evidence>
<reference evidence="2 3" key="1">
    <citation type="submission" date="2016-04" db="EMBL/GenBank/DDBJ databases">
        <authorList>
            <person name="Evans L.H."/>
            <person name="Alamgir A."/>
            <person name="Owens N."/>
            <person name="Weber N.D."/>
            <person name="Virtaneva K."/>
            <person name="Barbian K."/>
            <person name="Babar A."/>
            <person name="Rosenke K."/>
        </authorList>
    </citation>
    <scope>NUCLEOTIDE SEQUENCE [LARGE SCALE GENOMIC DNA]</scope>
    <source>
        <strain evidence="2">NIES-2108</strain>
    </source>
</reference>
<dbReference type="InterPro" id="IPR000305">
    <property type="entry name" value="GIY-YIG_endonuc"/>
</dbReference>
<comment type="caution">
    <text evidence="2">The sequence shown here is derived from an EMBL/GenBank/DDBJ whole genome shotgun (WGS) entry which is preliminary data.</text>
</comment>
<sequence>MLDILTVKKLTTDIKTFSNFFNSEKIYDLNDLQSLPNSPGIYVVARTEKKELKEFSQILYIGVAAQQSIKKRWQSHHKIKTLELIQQLIENLPENNFVVIYTNSFMNLPNDLLKPLEEKLIWDLQPPLNQAKDYPKEYYRLQWSQTIDRLARTMRIVDQNDDNMKIAMPADVYHDLKELIVSSKKTIG</sequence>
<dbReference type="AlphaFoldDB" id="A0A367R747"/>
<feature type="domain" description="GIY-YIG" evidence="1">
    <location>
        <begin position="37"/>
        <end position="130"/>
    </location>
</feature>
<organism evidence="2 3">
    <name type="scientific">Nostoc punctiforme NIES-2108</name>
    <dbReference type="NCBI Taxonomy" id="1356359"/>
    <lineage>
        <taxon>Bacteria</taxon>
        <taxon>Bacillati</taxon>
        <taxon>Cyanobacteriota</taxon>
        <taxon>Cyanophyceae</taxon>
        <taxon>Nostocales</taxon>
        <taxon>Nostocaceae</taxon>
        <taxon>Nostoc</taxon>
    </lineage>
</organism>
<evidence type="ECO:0000313" key="3">
    <source>
        <dbReference type="Proteomes" id="UP000252085"/>
    </source>
</evidence>
<name>A0A367R747_NOSPU</name>